<keyword evidence="2" id="KW-1185">Reference proteome</keyword>
<dbReference type="Proteomes" id="UP000317977">
    <property type="component" value="Unassembled WGS sequence"/>
</dbReference>
<sequence>MRTPVVVHLTPASDHCPGFIKSKEQFAGEALVTQAAVEALHESILPASRELDVRSSDFDESEKLAQRLADELGAIVTANERKGHREW</sequence>
<evidence type="ECO:0000313" key="1">
    <source>
        <dbReference type="EMBL" id="TWU57779.1"/>
    </source>
</evidence>
<reference evidence="1 2" key="1">
    <citation type="submission" date="2019-02" db="EMBL/GenBank/DDBJ databases">
        <title>Deep-cultivation of Planctomycetes and their phenomic and genomic characterization uncovers novel biology.</title>
        <authorList>
            <person name="Wiegand S."/>
            <person name="Jogler M."/>
            <person name="Boedeker C."/>
            <person name="Pinto D."/>
            <person name="Vollmers J."/>
            <person name="Rivas-Marin E."/>
            <person name="Kohn T."/>
            <person name="Peeters S.H."/>
            <person name="Heuer A."/>
            <person name="Rast P."/>
            <person name="Oberbeckmann S."/>
            <person name="Bunk B."/>
            <person name="Jeske O."/>
            <person name="Meyerdierks A."/>
            <person name="Storesund J.E."/>
            <person name="Kallscheuer N."/>
            <person name="Luecker S."/>
            <person name="Lage O.M."/>
            <person name="Pohl T."/>
            <person name="Merkel B.J."/>
            <person name="Hornburger P."/>
            <person name="Mueller R.-W."/>
            <person name="Bruemmer F."/>
            <person name="Labrenz M."/>
            <person name="Spormann A.M."/>
            <person name="Op Den Camp H."/>
            <person name="Overmann J."/>
            <person name="Amann R."/>
            <person name="Jetten M.S.M."/>
            <person name="Mascher T."/>
            <person name="Medema M.H."/>
            <person name="Devos D.P."/>
            <person name="Kaster A.-K."/>
            <person name="Ovreas L."/>
            <person name="Rohde M."/>
            <person name="Galperin M.Y."/>
            <person name="Jogler C."/>
        </authorList>
    </citation>
    <scope>NUCLEOTIDE SEQUENCE [LARGE SCALE GENOMIC DNA]</scope>
    <source>
        <strain evidence="1 2">Poly59</strain>
    </source>
</reference>
<evidence type="ECO:0000313" key="2">
    <source>
        <dbReference type="Proteomes" id="UP000317977"/>
    </source>
</evidence>
<protein>
    <submittedName>
        <fullName evidence="1">Uncharacterized protein</fullName>
    </submittedName>
</protein>
<proteinExistence type="predicted"/>
<accession>A0A5C6FDS1</accession>
<organism evidence="1 2">
    <name type="scientific">Rubripirellula reticaptiva</name>
    <dbReference type="NCBI Taxonomy" id="2528013"/>
    <lineage>
        <taxon>Bacteria</taxon>
        <taxon>Pseudomonadati</taxon>
        <taxon>Planctomycetota</taxon>
        <taxon>Planctomycetia</taxon>
        <taxon>Pirellulales</taxon>
        <taxon>Pirellulaceae</taxon>
        <taxon>Rubripirellula</taxon>
    </lineage>
</organism>
<gene>
    <name evidence="1" type="ORF">Poly59_06880</name>
</gene>
<dbReference type="EMBL" id="SJPX01000001">
    <property type="protein sequence ID" value="TWU57779.1"/>
    <property type="molecule type" value="Genomic_DNA"/>
</dbReference>
<comment type="caution">
    <text evidence="1">The sequence shown here is derived from an EMBL/GenBank/DDBJ whole genome shotgun (WGS) entry which is preliminary data.</text>
</comment>
<dbReference type="AlphaFoldDB" id="A0A5C6FDS1"/>
<name>A0A5C6FDS1_9BACT</name>